<evidence type="ECO:0008006" key="3">
    <source>
        <dbReference type="Google" id="ProtNLM"/>
    </source>
</evidence>
<sequence>MNRKKLFLVVPKIIEQPTWGGDYILGLKKWRDKAPFPGLKIGQSYELFSGSFLRADIQSSADPAFTGLLAYAADPDQTVYRGDKKALIPLGDLAARDPIAFLGARVAKRGSRGLNLLIKFTQAKDNSYQLHIGRKVKSKKWQAKPESWFYFKPGLVTLGLKAGIDVKKYQQAASALDFALRGLSRQARSGILKLAEAKKRSAIFVKKYHPGRFVNKLKIKESEVVDLSGGGLHHSWEDDPKRLPLGNIVYELQFDVMDPVSTIRSFDKGKFKPDGSLRPLDIADYFKYLNTDPDYNRPSSHIFRPKTVFSRPGLKISQLIANPDYCLDKITLKGEYAGEHARTKQSFHHLFVQSGAVTIIAGQEELALTAGHSAFIAAAAGAYRLSARTKTEILKSFII</sequence>
<dbReference type="EMBL" id="PCSD01000059">
    <property type="protein sequence ID" value="PIP33756.1"/>
    <property type="molecule type" value="Genomic_DNA"/>
</dbReference>
<dbReference type="SUPFAM" id="SSF51182">
    <property type="entry name" value="RmlC-like cupins"/>
    <property type="match status" value="1"/>
</dbReference>
<dbReference type="InterPro" id="IPR014710">
    <property type="entry name" value="RmlC-like_jellyroll"/>
</dbReference>
<evidence type="ECO:0000313" key="2">
    <source>
        <dbReference type="Proteomes" id="UP000230729"/>
    </source>
</evidence>
<name>A0A2G9ZKQ8_9BACT</name>
<reference evidence="1 2" key="1">
    <citation type="submission" date="2017-09" db="EMBL/GenBank/DDBJ databases">
        <title>Depth-based differentiation of microbial function through sediment-hosted aquifers and enrichment of novel symbionts in the deep terrestrial subsurface.</title>
        <authorList>
            <person name="Probst A.J."/>
            <person name="Ladd B."/>
            <person name="Jarett J.K."/>
            <person name="Geller-Mcgrath D.E."/>
            <person name="Sieber C.M."/>
            <person name="Emerson J.B."/>
            <person name="Anantharaman K."/>
            <person name="Thomas B.C."/>
            <person name="Malmstrom R."/>
            <person name="Stieglmeier M."/>
            <person name="Klingl A."/>
            <person name="Woyke T."/>
            <person name="Ryan C.M."/>
            <person name="Banfield J.F."/>
        </authorList>
    </citation>
    <scope>NUCLEOTIDE SEQUENCE [LARGE SCALE GENOMIC DNA]</scope>
    <source>
        <strain evidence="1">CG23_combo_of_CG06-09_8_20_14_all_49_15</strain>
    </source>
</reference>
<dbReference type="AlphaFoldDB" id="A0A2G9ZKQ8"/>
<dbReference type="InterPro" id="IPR011051">
    <property type="entry name" value="RmlC_Cupin_sf"/>
</dbReference>
<dbReference type="Proteomes" id="UP000230729">
    <property type="component" value="Unassembled WGS sequence"/>
</dbReference>
<gene>
    <name evidence="1" type="ORF">COX22_02610</name>
</gene>
<dbReference type="Gene3D" id="2.60.120.10">
    <property type="entry name" value="Jelly Rolls"/>
    <property type="match status" value="2"/>
</dbReference>
<accession>A0A2G9ZKQ8</accession>
<evidence type="ECO:0000313" key="1">
    <source>
        <dbReference type="EMBL" id="PIP33756.1"/>
    </source>
</evidence>
<protein>
    <recommendedName>
        <fullName evidence="3">Mannose-6-phosphate isomerase</fullName>
    </recommendedName>
</protein>
<proteinExistence type="predicted"/>
<comment type="caution">
    <text evidence="1">The sequence shown here is derived from an EMBL/GenBank/DDBJ whole genome shotgun (WGS) entry which is preliminary data.</text>
</comment>
<organism evidence="1 2">
    <name type="scientific">Candidatus Falkowbacteria bacterium CG23_combo_of_CG06-09_8_20_14_all_49_15</name>
    <dbReference type="NCBI Taxonomy" id="1974572"/>
    <lineage>
        <taxon>Bacteria</taxon>
        <taxon>Candidatus Falkowiibacteriota</taxon>
    </lineage>
</organism>